<organism evidence="2 3">
    <name type="scientific">Halovenus aranensis</name>
    <dbReference type="NCBI Taxonomy" id="890420"/>
    <lineage>
        <taxon>Archaea</taxon>
        <taxon>Methanobacteriati</taxon>
        <taxon>Methanobacteriota</taxon>
        <taxon>Stenosarchaea group</taxon>
        <taxon>Halobacteria</taxon>
        <taxon>Halobacteriales</taxon>
        <taxon>Haloarculaceae</taxon>
        <taxon>Halovenus</taxon>
    </lineage>
</organism>
<dbReference type="OrthoDB" id="241062at2157"/>
<gene>
    <name evidence="2" type="ORF">SAMN05216226_12910</name>
</gene>
<dbReference type="GO" id="GO:0016787">
    <property type="term" value="F:hydrolase activity"/>
    <property type="evidence" value="ECO:0007669"/>
    <property type="project" value="UniProtKB-KW"/>
</dbReference>
<dbReference type="STRING" id="890420.SAMN05216226_12910"/>
<reference evidence="2 3" key="1">
    <citation type="submission" date="2016-10" db="EMBL/GenBank/DDBJ databases">
        <authorList>
            <person name="de Groot N.N."/>
        </authorList>
    </citation>
    <scope>NUCLEOTIDE SEQUENCE [LARGE SCALE GENOMIC DNA]</scope>
    <source>
        <strain evidence="2 3">IBRC-M10015</strain>
    </source>
</reference>
<dbReference type="InterPro" id="IPR007404">
    <property type="entry name" value="YdjM-like"/>
</dbReference>
<proteinExistence type="predicted"/>
<dbReference type="EMBL" id="FNFC01000029">
    <property type="protein sequence ID" value="SDK16607.1"/>
    <property type="molecule type" value="Genomic_DNA"/>
</dbReference>
<dbReference type="Proteomes" id="UP000198856">
    <property type="component" value="Unassembled WGS sequence"/>
</dbReference>
<feature type="transmembrane region" description="Helical" evidence="1">
    <location>
        <begin position="91"/>
        <end position="111"/>
    </location>
</feature>
<dbReference type="Pfam" id="PF04307">
    <property type="entry name" value="YdjM"/>
    <property type="match status" value="1"/>
</dbReference>
<accession>A0A1G8ZNJ4</accession>
<feature type="transmembrane region" description="Helical" evidence="1">
    <location>
        <begin position="7"/>
        <end position="25"/>
    </location>
</feature>
<keyword evidence="2" id="KW-0378">Hydrolase</keyword>
<keyword evidence="1" id="KW-0472">Membrane</keyword>
<evidence type="ECO:0000313" key="3">
    <source>
        <dbReference type="Proteomes" id="UP000198856"/>
    </source>
</evidence>
<protein>
    <submittedName>
        <fullName evidence="2">LexA-binding, inner membrane-associated putative hydrolase</fullName>
    </submittedName>
</protein>
<evidence type="ECO:0000256" key="1">
    <source>
        <dbReference type="SAM" id="Phobius"/>
    </source>
</evidence>
<evidence type="ECO:0000313" key="2">
    <source>
        <dbReference type="EMBL" id="SDK16607.1"/>
    </source>
</evidence>
<sequence length="172" mass="18712">MADLFTHILVGYVVVTALSWRWAWISPQLVTVAMVGSTLPDLNRIDLVLPDSTVEELLSLSFSWTPLHRAGGTLVMIAVGSLLVPKRLRRGVFALLLLGVGSHYALDFLLYKPAGVTADLLWPFTGRQFVIDGFYLSSDRWPAAVATVLALGAWAVDRVVTSPKHAVKNGDG</sequence>
<keyword evidence="1" id="KW-0812">Transmembrane</keyword>
<dbReference type="AlphaFoldDB" id="A0A1G8ZNJ4"/>
<feature type="transmembrane region" description="Helical" evidence="1">
    <location>
        <begin position="67"/>
        <end position="84"/>
    </location>
</feature>
<keyword evidence="3" id="KW-1185">Reference proteome</keyword>
<keyword evidence="1" id="KW-1133">Transmembrane helix</keyword>
<name>A0A1G8ZNJ4_9EURY</name>